<dbReference type="CDD" id="cd00067">
    <property type="entry name" value="GAL4"/>
    <property type="match status" value="1"/>
</dbReference>
<keyword evidence="2" id="KW-0479">Metal-binding</keyword>
<accession>F9GC37</accession>
<evidence type="ECO:0000259" key="7">
    <source>
        <dbReference type="PROSITE" id="PS50048"/>
    </source>
</evidence>
<comment type="caution">
    <text evidence="8">The sequence shown here is derived from an EMBL/GenBank/DDBJ whole genome shotgun (WGS) entry which is preliminary data.</text>
</comment>
<keyword evidence="3" id="KW-0805">Transcription regulation</keyword>
<evidence type="ECO:0000313" key="8">
    <source>
        <dbReference type="EMBL" id="EGU73270.1"/>
    </source>
</evidence>
<dbReference type="InterPro" id="IPR036864">
    <property type="entry name" value="Zn2-C6_fun-type_DNA-bd_sf"/>
</dbReference>
<dbReference type="GO" id="GO:0005634">
    <property type="term" value="C:nucleus"/>
    <property type="evidence" value="ECO:0007669"/>
    <property type="project" value="UniProtKB-SubCell"/>
</dbReference>
<keyword evidence="5" id="KW-0539">Nucleus</keyword>
<dbReference type="GO" id="GO:0008270">
    <property type="term" value="F:zinc ion binding"/>
    <property type="evidence" value="ECO:0007669"/>
    <property type="project" value="InterPro"/>
</dbReference>
<evidence type="ECO:0000256" key="1">
    <source>
        <dbReference type="ARBA" id="ARBA00004123"/>
    </source>
</evidence>
<dbReference type="InterPro" id="IPR050815">
    <property type="entry name" value="TF_fung"/>
</dbReference>
<feature type="region of interest" description="Disordered" evidence="6">
    <location>
        <begin position="102"/>
        <end position="127"/>
    </location>
</feature>
<proteinExistence type="predicted"/>
<protein>
    <recommendedName>
        <fullName evidence="7">Zn(2)-C6 fungal-type domain-containing protein</fullName>
    </recommendedName>
</protein>
<dbReference type="PROSITE" id="PS50048">
    <property type="entry name" value="ZN2_CY6_FUNGAL_2"/>
    <property type="match status" value="1"/>
</dbReference>
<dbReference type="STRING" id="660025.F9GC37"/>
<evidence type="ECO:0000256" key="4">
    <source>
        <dbReference type="ARBA" id="ARBA00023163"/>
    </source>
</evidence>
<dbReference type="OrthoDB" id="426882at2759"/>
<evidence type="ECO:0000256" key="2">
    <source>
        <dbReference type="ARBA" id="ARBA00022723"/>
    </source>
</evidence>
<dbReference type="AlphaFoldDB" id="F9GC37"/>
<dbReference type="GO" id="GO:0000981">
    <property type="term" value="F:DNA-binding transcription factor activity, RNA polymerase II-specific"/>
    <property type="evidence" value="ECO:0007669"/>
    <property type="project" value="InterPro"/>
</dbReference>
<feature type="domain" description="Zn(2)-C6 fungal-type" evidence="7">
    <location>
        <begin position="42"/>
        <end position="72"/>
    </location>
</feature>
<evidence type="ECO:0000256" key="3">
    <source>
        <dbReference type="ARBA" id="ARBA00023015"/>
    </source>
</evidence>
<evidence type="ECO:0000256" key="6">
    <source>
        <dbReference type="SAM" id="MobiDB-lite"/>
    </source>
</evidence>
<dbReference type="SMART" id="SM00066">
    <property type="entry name" value="GAL4"/>
    <property type="match status" value="1"/>
</dbReference>
<sequence>MYDAMNVPHIPGVHSVTIPRRQVGIERLPTRLKSNEARQSMNCNSCRKRKIKCNRLQPSCEACEVFQCPCIYDGVRKTRPRKKKLLEALIKRLDGLEAKLGGKGEDDVSLASSNLPGARKNEPSQNSSLVTEVDELVAKRVTVNARASLRDMASLSLHAPAARGLSPPPSQAEVLIDTYFVRFHGKPYYIVDESSIRQRLHRRIDDLQGSLAAGMRRSPGCIRLTLVAPVNMPRSKESE</sequence>
<dbReference type="PANTHER" id="PTHR47338:SF4">
    <property type="entry name" value="ZN(II)2CYS6 TRANSCRIPTION FACTOR (EUROFUNG)"/>
    <property type="match status" value="1"/>
</dbReference>
<dbReference type="SUPFAM" id="SSF57701">
    <property type="entry name" value="Zn2/Cys6 DNA-binding domain"/>
    <property type="match status" value="1"/>
</dbReference>
<evidence type="ECO:0000256" key="5">
    <source>
        <dbReference type="ARBA" id="ARBA00023242"/>
    </source>
</evidence>
<name>F9GC37_FUSOF</name>
<reference evidence="8" key="1">
    <citation type="journal article" date="2012" name="Mol. Plant Microbe Interact.">
        <title>A highly conserved effector in Fusarium oxysporum is required for full virulence on Arabidopsis.</title>
        <authorList>
            <person name="Thatcher L.F."/>
            <person name="Gardiner D.M."/>
            <person name="Kazan K."/>
            <person name="Manners J."/>
        </authorList>
    </citation>
    <scope>NUCLEOTIDE SEQUENCE [LARGE SCALE GENOMIC DNA]</scope>
    <source>
        <strain evidence="8">Fo5176</strain>
    </source>
</reference>
<comment type="subcellular location">
    <subcellularLocation>
        <location evidence="1">Nucleus</location>
    </subcellularLocation>
</comment>
<organism evidence="8">
    <name type="scientific">Fusarium oxysporum (strain Fo5176)</name>
    <name type="common">Fusarium vascular wilt</name>
    <dbReference type="NCBI Taxonomy" id="660025"/>
    <lineage>
        <taxon>Eukaryota</taxon>
        <taxon>Fungi</taxon>
        <taxon>Dikarya</taxon>
        <taxon>Ascomycota</taxon>
        <taxon>Pezizomycotina</taxon>
        <taxon>Sordariomycetes</taxon>
        <taxon>Hypocreomycetidae</taxon>
        <taxon>Hypocreales</taxon>
        <taxon>Nectriaceae</taxon>
        <taxon>Fusarium</taxon>
        <taxon>Fusarium oxysporum species complex</taxon>
    </lineage>
</organism>
<dbReference type="CDD" id="cd12148">
    <property type="entry name" value="fungal_TF_MHR"/>
    <property type="match status" value="1"/>
</dbReference>
<keyword evidence="4" id="KW-0804">Transcription</keyword>
<dbReference type="Gene3D" id="4.10.240.10">
    <property type="entry name" value="Zn(2)-C6 fungal-type DNA-binding domain"/>
    <property type="match status" value="1"/>
</dbReference>
<gene>
    <name evidence="8" type="ORF">FOXB_16220</name>
</gene>
<dbReference type="EMBL" id="AFQF01004808">
    <property type="protein sequence ID" value="EGU73270.1"/>
    <property type="molecule type" value="Genomic_DNA"/>
</dbReference>
<dbReference type="InterPro" id="IPR001138">
    <property type="entry name" value="Zn2Cys6_DnaBD"/>
</dbReference>
<dbReference type="PANTHER" id="PTHR47338">
    <property type="entry name" value="ZN(II)2CYS6 TRANSCRIPTION FACTOR (EUROFUNG)-RELATED"/>
    <property type="match status" value="1"/>
</dbReference>
<dbReference type="Pfam" id="PF00172">
    <property type="entry name" value="Zn_clus"/>
    <property type="match status" value="1"/>
</dbReference>